<dbReference type="InterPro" id="IPR001370">
    <property type="entry name" value="BIR_rpt"/>
</dbReference>
<protein>
    <submittedName>
        <fullName evidence="1">Baculoviral IAP repeat-containing protein 3</fullName>
    </submittedName>
</protein>
<dbReference type="GO" id="GO:0016045">
    <property type="term" value="P:detection of bacterium"/>
    <property type="evidence" value="ECO:0007669"/>
    <property type="project" value="TreeGrafter"/>
</dbReference>
<proteinExistence type="predicted"/>
<dbReference type="GO" id="GO:0005524">
    <property type="term" value="F:ATP binding"/>
    <property type="evidence" value="ECO:0007669"/>
    <property type="project" value="TreeGrafter"/>
</dbReference>
<name>A0A8D8ZSC5_9HEMI</name>
<sequence length="195" mass="22973">MEHYLLRLKSFEGIEKNFKINVNKLAEAGFYFSGIVDEVVCFVCNVRIFAWEEDDDPEVEHKAHSPSCPFHSCCKESLQVCIFMTDFKNKLDKIYYLQKKVLENNPANCFDIIAKEVLTNTFNEIMQTLEGKNYVLMKHNHLIDLCELSDCSKHNLQHNLPCSCHMIKVKVDLIIQQTIIYYHYLMRQRGDYYTI</sequence>
<dbReference type="EMBL" id="HBUF01057310">
    <property type="protein sequence ID" value="CAG6624477.1"/>
    <property type="molecule type" value="Transcribed_RNA"/>
</dbReference>
<dbReference type="EMBL" id="HBUF01528577">
    <property type="protein sequence ID" value="CAG6751011.1"/>
    <property type="molecule type" value="Transcribed_RNA"/>
</dbReference>
<dbReference type="SUPFAM" id="SSF57924">
    <property type="entry name" value="Inhibitor of apoptosis (IAP) repeat"/>
    <property type="match status" value="1"/>
</dbReference>
<evidence type="ECO:0000313" key="1">
    <source>
        <dbReference type="EMBL" id="CAG6751011.1"/>
    </source>
</evidence>
<dbReference type="GO" id="GO:0043066">
    <property type="term" value="P:negative regulation of apoptotic process"/>
    <property type="evidence" value="ECO:0007669"/>
    <property type="project" value="InterPro"/>
</dbReference>
<dbReference type="EMBL" id="HBUF01216847">
    <property type="protein sequence ID" value="CAG6667603.1"/>
    <property type="molecule type" value="Transcribed_RNA"/>
</dbReference>
<dbReference type="PANTHER" id="PTHR46914">
    <property type="entry name" value="BACULOVIRAL IAP REPEAT-CONTAINING PROTEIN 1"/>
    <property type="match status" value="1"/>
</dbReference>
<reference evidence="1" key="1">
    <citation type="submission" date="2021-05" db="EMBL/GenBank/DDBJ databases">
        <authorList>
            <person name="Alioto T."/>
            <person name="Alioto T."/>
            <person name="Gomez Garrido J."/>
        </authorList>
    </citation>
    <scope>NUCLEOTIDE SEQUENCE</scope>
</reference>
<organism evidence="1">
    <name type="scientific">Cacopsylla melanoneura</name>
    <dbReference type="NCBI Taxonomy" id="428564"/>
    <lineage>
        <taxon>Eukaryota</taxon>
        <taxon>Metazoa</taxon>
        <taxon>Ecdysozoa</taxon>
        <taxon>Arthropoda</taxon>
        <taxon>Hexapoda</taxon>
        <taxon>Insecta</taxon>
        <taxon>Pterygota</taxon>
        <taxon>Neoptera</taxon>
        <taxon>Paraneoptera</taxon>
        <taxon>Hemiptera</taxon>
        <taxon>Sternorrhyncha</taxon>
        <taxon>Psylloidea</taxon>
        <taxon>Psyllidae</taxon>
        <taxon>Psyllinae</taxon>
        <taxon>Cacopsylla</taxon>
    </lineage>
</organism>
<dbReference type="Pfam" id="PF00653">
    <property type="entry name" value="BIR"/>
    <property type="match status" value="1"/>
</dbReference>
<dbReference type="EMBL" id="HBUF01216844">
    <property type="protein sequence ID" value="CAG6667594.1"/>
    <property type="molecule type" value="Transcribed_RNA"/>
</dbReference>
<dbReference type="EMBL" id="HBUF01528576">
    <property type="protein sequence ID" value="CAG6751009.1"/>
    <property type="molecule type" value="Transcribed_RNA"/>
</dbReference>
<dbReference type="EMBL" id="HBUF01216846">
    <property type="protein sequence ID" value="CAG6667600.1"/>
    <property type="molecule type" value="Transcribed_RNA"/>
</dbReference>
<dbReference type="GO" id="GO:0072557">
    <property type="term" value="C:IPAF inflammasome complex"/>
    <property type="evidence" value="ECO:0007669"/>
    <property type="project" value="TreeGrafter"/>
</dbReference>
<dbReference type="CDD" id="cd00022">
    <property type="entry name" value="BIR"/>
    <property type="match status" value="1"/>
</dbReference>
<dbReference type="GO" id="GO:0043027">
    <property type="term" value="F:cysteine-type endopeptidase inhibitor activity involved in apoptotic process"/>
    <property type="evidence" value="ECO:0007669"/>
    <property type="project" value="InterPro"/>
</dbReference>
<dbReference type="AlphaFoldDB" id="A0A8D8ZSC5"/>
<dbReference type="SMART" id="SM00238">
    <property type="entry name" value="BIR"/>
    <property type="match status" value="1"/>
</dbReference>
<dbReference type="EMBL" id="HBUF01528575">
    <property type="protein sequence ID" value="CAG6751006.1"/>
    <property type="molecule type" value="Transcribed_RNA"/>
</dbReference>
<dbReference type="EMBL" id="HBUF01216845">
    <property type="protein sequence ID" value="CAG6667597.1"/>
    <property type="molecule type" value="Transcribed_RNA"/>
</dbReference>
<accession>A0A8D8ZSC5</accession>
<dbReference type="PROSITE" id="PS50143">
    <property type="entry name" value="BIR_REPEAT_2"/>
    <property type="match status" value="1"/>
</dbReference>
<dbReference type="GO" id="GO:0042742">
    <property type="term" value="P:defense response to bacterium"/>
    <property type="evidence" value="ECO:0007669"/>
    <property type="project" value="TreeGrafter"/>
</dbReference>
<dbReference type="Gene3D" id="1.10.1170.10">
    <property type="entry name" value="Inhibitor Of Apoptosis Protein (2mihbC-IAP-1), Chain A"/>
    <property type="match status" value="1"/>
</dbReference>
<dbReference type="PANTHER" id="PTHR46914:SF1">
    <property type="entry name" value="BACULOVIRAL IAP REPEAT-CONTAINING PROTEIN 1"/>
    <property type="match status" value="1"/>
</dbReference>
<dbReference type="InterPro" id="IPR028789">
    <property type="entry name" value="Naip"/>
</dbReference>